<dbReference type="InterPro" id="IPR019657">
    <property type="entry name" value="ComFB"/>
</dbReference>
<accession>A0A0A0IFG2</accession>
<dbReference type="RefSeq" id="WP_039257624.1">
    <property type="nucleotide sequence ID" value="NZ_JDRY01000031.1"/>
</dbReference>
<name>A0A0A0IFG2_CLOBO</name>
<gene>
    <name evidence="1" type="ORF">Z955_06340</name>
</gene>
<evidence type="ECO:0000313" key="2">
    <source>
        <dbReference type="Proteomes" id="UP000030014"/>
    </source>
</evidence>
<dbReference type="EMBL" id="JDRY01000031">
    <property type="protein sequence ID" value="KGM99707.1"/>
    <property type="molecule type" value="Genomic_DNA"/>
</dbReference>
<organism evidence="1 2">
    <name type="scientific">Clostridium botulinum C/D str. DC5</name>
    <dbReference type="NCBI Taxonomy" id="1443128"/>
    <lineage>
        <taxon>Bacteria</taxon>
        <taxon>Bacillati</taxon>
        <taxon>Bacillota</taxon>
        <taxon>Clostridia</taxon>
        <taxon>Eubacteriales</taxon>
        <taxon>Clostridiaceae</taxon>
        <taxon>Clostridium</taxon>
    </lineage>
</organism>
<protein>
    <submittedName>
        <fullName evidence="1">Competence protein ComF</fullName>
    </submittedName>
</protein>
<dbReference type="Proteomes" id="UP000030014">
    <property type="component" value="Unassembled WGS sequence"/>
</dbReference>
<sequence>MYQLKNYSEEIVDKLLIELLDNYNNICKCSQCMQDIKACALNYIKPKYITSTKGEIYARALNEINKQENINILKALIHAIDIVSKDPKHD</sequence>
<reference evidence="1 2" key="1">
    <citation type="submission" date="2014-01" db="EMBL/GenBank/DDBJ databases">
        <title>Plasmidome dynamics in the species complex Clostridium novyi sensu lato converts strains of independent lineages into distinctly different pathogens.</title>
        <authorList>
            <person name="Skarin H."/>
            <person name="Segerman B."/>
        </authorList>
    </citation>
    <scope>NUCLEOTIDE SEQUENCE [LARGE SCALE GENOMIC DNA]</scope>
    <source>
        <strain evidence="1 2">DC5</strain>
    </source>
</reference>
<dbReference type="Pfam" id="PF10719">
    <property type="entry name" value="ComFB"/>
    <property type="match status" value="1"/>
</dbReference>
<evidence type="ECO:0000313" key="1">
    <source>
        <dbReference type="EMBL" id="KGM99707.1"/>
    </source>
</evidence>
<dbReference type="AlphaFoldDB" id="A0A0A0IFG2"/>
<proteinExistence type="predicted"/>
<comment type="caution">
    <text evidence="1">The sequence shown here is derived from an EMBL/GenBank/DDBJ whole genome shotgun (WGS) entry which is preliminary data.</text>
</comment>